<evidence type="ECO:0000256" key="2">
    <source>
        <dbReference type="ARBA" id="ARBA00023125"/>
    </source>
</evidence>
<evidence type="ECO:0000313" key="6">
    <source>
        <dbReference type="Proteomes" id="UP001166571"/>
    </source>
</evidence>
<dbReference type="InterPro" id="IPR036388">
    <property type="entry name" value="WH-like_DNA-bd_sf"/>
</dbReference>
<dbReference type="Gene3D" id="3.30.450.40">
    <property type="match status" value="1"/>
</dbReference>
<dbReference type="InterPro" id="IPR050707">
    <property type="entry name" value="HTH_MetabolicPath_Reg"/>
</dbReference>
<feature type="domain" description="HTH iclR-type" evidence="4">
    <location>
        <begin position="4"/>
        <end position="65"/>
    </location>
</feature>
<dbReference type="InterPro" id="IPR029016">
    <property type="entry name" value="GAF-like_dom_sf"/>
</dbReference>
<proteinExistence type="predicted"/>
<dbReference type="InterPro" id="IPR005471">
    <property type="entry name" value="Tscrpt_reg_IclR_N"/>
</dbReference>
<dbReference type="SUPFAM" id="SSF46785">
    <property type="entry name" value="Winged helix' DNA-binding domain"/>
    <property type="match status" value="1"/>
</dbReference>
<organism evidence="5 6">
    <name type="scientific">Sphingopyxis jiangsuensis</name>
    <dbReference type="NCBI Taxonomy" id="2871171"/>
    <lineage>
        <taxon>Bacteria</taxon>
        <taxon>Pseudomonadati</taxon>
        <taxon>Pseudomonadota</taxon>
        <taxon>Alphaproteobacteria</taxon>
        <taxon>Sphingomonadales</taxon>
        <taxon>Sphingomonadaceae</taxon>
        <taxon>Sphingopyxis</taxon>
    </lineage>
</organism>
<dbReference type="PANTHER" id="PTHR30136:SF24">
    <property type="entry name" value="HTH-TYPE TRANSCRIPTIONAL REPRESSOR ALLR"/>
    <property type="match status" value="1"/>
</dbReference>
<dbReference type="RefSeq" id="WP_222137304.1">
    <property type="nucleotide sequence ID" value="NZ_JAILXK010000002.1"/>
</dbReference>
<dbReference type="EMBL" id="JAILXK010000002">
    <property type="protein sequence ID" value="MBY4638371.1"/>
    <property type="molecule type" value="Genomic_DNA"/>
</dbReference>
<dbReference type="Proteomes" id="UP001166571">
    <property type="component" value="Unassembled WGS sequence"/>
</dbReference>
<dbReference type="PANTHER" id="PTHR30136">
    <property type="entry name" value="HELIX-TURN-HELIX TRANSCRIPTIONAL REGULATOR, ICLR FAMILY"/>
    <property type="match status" value="1"/>
</dbReference>
<evidence type="ECO:0000259" key="4">
    <source>
        <dbReference type="PROSITE" id="PS51077"/>
    </source>
</evidence>
<sequence length="242" mass="25346">MSVVRSVTQSFAVMRLLAGSSPLSLSAIGRALGLSPSSAFNLLKTLEREGAVERDGATKAYRIAPAWAAIEALGEPRAQAVIAAARPRVARLAQEADAAVALWRIIPRDRLQLVVRAESDAGMRIGIADGQRQPLGGGAAGRAMAAAQRIDRAELARRYSAVHWQIDLSFDAYAQQVELAARKGFAVDDGFAHRGICSVGVAIADIGPGFCLSASVFAGSRTAEEIDALGAKLIALRTALTG</sequence>
<keyword evidence="1" id="KW-0805">Transcription regulation</keyword>
<evidence type="ECO:0000313" key="5">
    <source>
        <dbReference type="EMBL" id="MBY4638371.1"/>
    </source>
</evidence>
<dbReference type="Pfam" id="PF09339">
    <property type="entry name" value="HTH_IclR"/>
    <property type="match status" value="1"/>
</dbReference>
<dbReference type="Pfam" id="PF01614">
    <property type="entry name" value="IclR_C"/>
    <property type="match status" value="1"/>
</dbReference>
<dbReference type="SMART" id="SM00346">
    <property type="entry name" value="HTH_ICLR"/>
    <property type="match status" value="1"/>
</dbReference>
<dbReference type="InterPro" id="IPR036390">
    <property type="entry name" value="WH_DNA-bd_sf"/>
</dbReference>
<keyword evidence="2" id="KW-0238">DNA-binding</keyword>
<dbReference type="Gene3D" id="1.10.10.10">
    <property type="entry name" value="Winged helix-like DNA-binding domain superfamily/Winged helix DNA-binding domain"/>
    <property type="match status" value="1"/>
</dbReference>
<name>A0ABS7MJX7_9SPHN</name>
<evidence type="ECO:0000256" key="1">
    <source>
        <dbReference type="ARBA" id="ARBA00023015"/>
    </source>
</evidence>
<dbReference type="SUPFAM" id="SSF55781">
    <property type="entry name" value="GAF domain-like"/>
    <property type="match status" value="1"/>
</dbReference>
<accession>A0ABS7MJX7</accession>
<reference evidence="5" key="1">
    <citation type="submission" date="2021-08" db="EMBL/GenBank/DDBJ databases">
        <title>Sphingopyxis panaciterrulae sp. nov., isolated from the surface water of the Yellow Sea.</title>
        <authorList>
            <person name="Gao Z."/>
            <person name="Zhang D."/>
            <person name="Zhang A."/>
        </authorList>
    </citation>
    <scope>NUCLEOTIDE SEQUENCE</scope>
    <source>
        <strain evidence="5">XHP0097</strain>
    </source>
</reference>
<dbReference type="InterPro" id="IPR014757">
    <property type="entry name" value="Tscrpt_reg_IclR_C"/>
</dbReference>
<keyword evidence="3" id="KW-0804">Transcription</keyword>
<dbReference type="PROSITE" id="PS51077">
    <property type="entry name" value="HTH_ICLR"/>
    <property type="match status" value="1"/>
</dbReference>
<comment type="caution">
    <text evidence="5">The sequence shown here is derived from an EMBL/GenBank/DDBJ whole genome shotgun (WGS) entry which is preliminary data.</text>
</comment>
<keyword evidence="6" id="KW-1185">Reference proteome</keyword>
<evidence type="ECO:0000256" key="3">
    <source>
        <dbReference type="ARBA" id="ARBA00023163"/>
    </source>
</evidence>
<gene>
    <name evidence="5" type="ORF">K5P26_14605</name>
</gene>
<protein>
    <submittedName>
        <fullName evidence="5">Helix-turn-helix domain-containing protein</fullName>
    </submittedName>
</protein>